<feature type="region of interest" description="Disordered" evidence="1">
    <location>
        <begin position="105"/>
        <end position="130"/>
    </location>
</feature>
<dbReference type="EMBL" id="FNXT01000071">
    <property type="protein sequence ID" value="SZX60515.1"/>
    <property type="molecule type" value="Genomic_DNA"/>
</dbReference>
<name>A0A383V4I4_TETOB</name>
<feature type="compositionally biased region" description="Polar residues" evidence="1">
    <location>
        <begin position="386"/>
        <end position="396"/>
    </location>
</feature>
<feature type="compositionally biased region" description="Low complexity" evidence="1">
    <location>
        <begin position="326"/>
        <end position="336"/>
    </location>
</feature>
<proteinExistence type="predicted"/>
<feature type="compositionally biased region" description="Low complexity" evidence="1">
    <location>
        <begin position="41"/>
        <end position="56"/>
    </location>
</feature>
<protein>
    <submittedName>
        <fullName evidence="2">Uncharacterized protein</fullName>
    </submittedName>
</protein>
<gene>
    <name evidence="2" type="ORF">BQ4739_LOCUS1054</name>
</gene>
<organism evidence="2 3">
    <name type="scientific">Tetradesmus obliquus</name>
    <name type="common">Green alga</name>
    <name type="synonym">Acutodesmus obliquus</name>
    <dbReference type="NCBI Taxonomy" id="3088"/>
    <lineage>
        <taxon>Eukaryota</taxon>
        <taxon>Viridiplantae</taxon>
        <taxon>Chlorophyta</taxon>
        <taxon>core chlorophytes</taxon>
        <taxon>Chlorophyceae</taxon>
        <taxon>CS clade</taxon>
        <taxon>Sphaeropleales</taxon>
        <taxon>Scenedesmaceae</taxon>
        <taxon>Tetradesmus</taxon>
    </lineage>
</organism>
<evidence type="ECO:0000256" key="1">
    <source>
        <dbReference type="SAM" id="MobiDB-lite"/>
    </source>
</evidence>
<keyword evidence="3" id="KW-1185">Reference proteome</keyword>
<feature type="compositionally biased region" description="Basic residues" evidence="1">
    <location>
        <begin position="368"/>
        <end position="383"/>
    </location>
</feature>
<feature type="compositionally biased region" description="Low complexity" evidence="1">
    <location>
        <begin position="1"/>
        <end position="18"/>
    </location>
</feature>
<feature type="compositionally biased region" description="Basic residues" evidence="1">
    <location>
        <begin position="110"/>
        <end position="120"/>
    </location>
</feature>
<dbReference type="Proteomes" id="UP000256970">
    <property type="component" value="Unassembled WGS sequence"/>
</dbReference>
<accession>A0A383V4I4</accession>
<feature type="compositionally biased region" description="Polar residues" evidence="1">
    <location>
        <begin position="30"/>
        <end position="39"/>
    </location>
</feature>
<feature type="region of interest" description="Disordered" evidence="1">
    <location>
        <begin position="301"/>
        <end position="396"/>
    </location>
</feature>
<dbReference type="AlphaFoldDB" id="A0A383V4I4"/>
<evidence type="ECO:0000313" key="2">
    <source>
        <dbReference type="EMBL" id="SZX60515.1"/>
    </source>
</evidence>
<feature type="compositionally biased region" description="Low complexity" evidence="1">
    <location>
        <begin position="121"/>
        <end position="130"/>
    </location>
</feature>
<feature type="compositionally biased region" description="Low complexity" evidence="1">
    <location>
        <begin position="414"/>
        <end position="430"/>
    </location>
</feature>
<feature type="region of interest" description="Disordered" evidence="1">
    <location>
        <begin position="414"/>
        <end position="437"/>
    </location>
</feature>
<feature type="compositionally biased region" description="Low complexity" evidence="1">
    <location>
        <begin position="345"/>
        <end position="364"/>
    </location>
</feature>
<sequence length="678" mass="74082">MCHPSSSSNHSSSSSNSHGKFHIKPRDSPSHCSSCSAGQMLQPLLQQQQQQQQPQQDDIFSDQHLPQPPVLSLQQQPLAPPLLRQQQQQRRQQQQQQQQQLAYSKCNCSHQRHSTQHRGQQHLQRPQQLRRQPAGSTVLHLLLVMLPSFLQAAAAAAAVPAVHDVLLPLPPGVYNPSLVVYEGSAWLVARSTKLKWDDTGMKWIMNRAHLCQLHTTNWSVVRCSDFDPWRGNYGQQCRWGSASWKVPWEAWGVDDTKLLRWPGRGLWALTGRRPQKPEDSIYCPQPVVWKQWLVQLAEEGQPLNPEPLNHPAADPPGVTWSEKPKSSSSSSSSSSSGRPRRLTQVPPAAAPAATVSSSSSSSAAGGLYRRHRTAVRRRYKQHTRPAFSSTTNAGQQSAGLVLPTATAAAAAPLPAGLPPVQKSSSSSSSSGDDGGWRALWGQPPLPLAIADAKAVYGQQHSVNEKNWMPFVWQGQLLVTYALTPKHRVYRLRPNGLAEPAWESDPSAVFAPLGAAAAKLHGGPPLVLVNFTQRSDSSAAATSRQAEPYYLGVAHYWLPTGANKEGRLYRHFLIKVEAQPPFQITQLSAELPVRYSAHYKRVAFVSGLELATLPSRQQQQGLATQQQQQQQGLAPHVLISYGSGDWESHLALLSLADVDALFAAAAAAAAAAAPGGRLV</sequence>
<reference evidence="2 3" key="1">
    <citation type="submission" date="2016-10" db="EMBL/GenBank/DDBJ databases">
        <authorList>
            <person name="Cai Z."/>
        </authorList>
    </citation>
    <scope>NUCLEOTIDE SEQUENCE [LARGE SCALE GENOMIC DNA]</scope>
</reference>
<evidence type="ECO:0000313" key="3">
    <source>
        <dbReference type="Proteomes" id="UP000256970"/>
    </source>
</evidence>
<feature type="region of interest" description="Disordered" evidence="1">
    <location>
        <begin position="1"/>
        <end position="67"/>
    </location>
</feature>